<dbReference type="EMBL" id="AZHX01001758">
    <property type="protein sequence ID" value="ETX00178.1"/>
    <property type="molecule type" value="Genomic_DNA"/>
</dbReference>
<sequence>MAKFVLAYHGGGMPETEAEQAEVMAAWGAWFGGLGEAVLDGGNPIAMTKTVASNGSVSDGGGVNPLSGYSLVQADSIDAAVEMAKGCPILASGGSVEVCQAIDM</sequence>
<dbReference type="InterPro" id="IPR011008">
    <property type="entry name" value="Dimeric_a/b-barrel"/>
</dbReference>
<proteinExistence type="predicted"/>
<evidence type="ECO:0000313" key="2">
    <source>
        <dbReference type="Proteomes" id="UP000019140"/>
    </source>
</evidence>
<dbReference type="HOGENOM" id="CLU_130902_4_2_7"/>
<reference evidence="1 2" key="1">
    <citation type="journal article" date="2014" name="Nature">
        <title>An environmental bacterial taxon with a large and distinct metabolic repertoire.</title>
        <authorList>
            <person name="Wilson M.C."/>
            <person name="Mori T."/>
            <person name="Ruckert C."/>
            <person name="Uria A.R."/>
            <person name="Helf M.J."/>
            <person name="Takada K."/>
            <person name="Gernert C."/>
            <person name="Steffens U.A."/>
            <person name="Heycke N."/>
            <person name="Schmitt S."/>
            <person name="Rinke C."/>
            <person name="Helfrich E.J."/>
            <person name="Brachmann A.O."/>
            <person name="Gurgui C."/>
            <person name="Wakimoto T."/>
            <person name="Kracht M."/>
            <person name="Crusemann M."/>
            <person name="Hentschel U."/>
            <person name="Abe I."/>
            <person name="Matsunaga S."/>
            <person name="Kalinowski J."/>
            <person name="Takeyama H."/>
            <person name="Piel J."/>
        </authorList>
    </citation>
    <scope>NUCLEOTIDE SEQUENCE [LARGE SCALE GENOMIC DNA]</scope>
    <source>
        <strain evidence="2">TSY2</strain>
    </source>
</reference>
<dbReference type="Proteomes" id="UP000019140">
    <property type="component" value="Unassembled WGS sequence"/>
</dbReference>
<name>W4LQD0_9BACT</name>
<keyword evidence="2" id="KW-1185">Reference proteome</keyword>
<dbReference type="Gene3D" id="3.30.70.1060">
    <property type="entry name" value="Dimeric alpha+beta barrel"/>
    <property type="match status" value="1"/>
</dbReference>
<gene>
    <name evidence="1" type="ORF">ETSY2_39580</name>
</gene>
<evidence type="ECO:0008006" key="3">
    <source>
        <dbReference type="Google" id="ProtNLM"/>
    </source>
</evidence>
<evidence type="ECO:0000313" key="1">
    <source>
        <dbReference type="EMBL" id="ETX00178.1"/>
    </source>
</evidence>
<accession>W4LQD0</accession>
<dbReference type="SUPFAM" id="SSF54909">
    <property type="entry name" value="Dimeric alpha+beta barrel"/>
    <property type="match status" value="1"/>
</dbReference>
<organism evidence="1 2">
    <name type="scientific">Candidatus Entotheonella gemina</name>
    <dbReference type="NCBI Taxonomy" id="1429439"/>
    <lineage>
        <taxon>Bacteria</taxon>
        <taxon>Pseudomonadati</taxon>
        <taxon>Nitrospinota/Tectimicrobiota group</taxon>
        <taxon>Candidatus Tectimicrobiota</taxon>
        <taxon>Candidatus Entotheonellia</taxon>
        <taxon>Candidatus Entotheonellales</taxon>
        <taxon>Candidatus Entotheonellaceae</taxon>
        <taxon>Candidatus Entotheonella</taxon>
    </lineage>
</organism>
<comment type="caution">
    <text evidence="1">The sequence shown here is derived from an EMBL/GenBank/DDBJ whole genome shotgun (WGS) entry which is preliminary data.</text>
</comment>
<dbReference type="AlphaFoldDB" id="W4LQD0"/>
<protein>
    <recommendedName>
        <fullName evidence="3">YCII-related domain-containing protein</fullName>
    </recommendedName>
</protein>